<protein>
    <recommendedName>
        <fullName evidence="4">Ricin B lectin domain-containing protein</fullName>
    </recommendedName>
</protein>
<evidence type="ECO:0008006" key="4">
    <source>
        <dbReference type="Google" id="ProtNLM"/>
    </source>
</evidence>
<name>A0A9P4LAG8_9PLEO</name>
<evidence type="ECO:0000313" key="2">
    <source>
        <dbReference type="EMBL" id="KAF1847478.1"/>
    </source>
</evidence>
<accession>A0A9P4LAG8</accession>
<proteinExistence type="predicted"/>
<keyword evidence="3" id="KW-1185">Reference proteome</keyword>
<comment type="caution">
    <text evidence="2">The sequence shown here is derived from an EMBL/GenBank/DDBJ whole genome shotgun (WGS) entry which is preliminary data.</text>
</comment>
<evidence type="ECO:0000313" key="3">
    <source>
        <dbReference type="Proteomes" id="UP000800039"/>
    </source>
</evidence>
<dbReference type="GeneID" id="63854911"/>
<dbReference type="RefSeq" id="XP_040790041.1">
    <property type="nucleotide sequence ID" value="XM_040937661.1"/>
</dbReference>
<feature type="compositionally biased region" description="Polar residues" evidence="1">
    <location>
        <begin position="39"/>
        <end position="49"/>
    </location>
</feature>
<feature type="region of interest" description="Disordered" evidence="1">
    <location>
        <begin position="15"/>
        <end position="49"/>
    </location>
</feature>
<evidence type="ECO:0000256" key="1">
    <source>
        <dbReference type="SAM" id="MobiDB-lite"/>
    </source>
</evidence>
<feature type="compositionally biased region" description="Basic and acidic residues" evidence="1">
    <location>
        <begin position="25"/>
        <end position="36"/>
    </location>
</feature>
<reference evidence="2" key="1">
    <citation type="submission" date="2020-01" db="EMBL/GenBank/DDBJ databases">
        <authorList>
            <consortium name="DOE Joint Genome Institute"/>
            <person name="Haridas S."/>
            <person name="Albert R."/>
            <person name="Binder M."/>
            <person name="Bloem J."/>
            <person name="Labutti K."/>
            <person name="Salamov A."/>
            <person name="Andreopoulos B."/>
            <person name="Baker S.E."/>
            <person name="Barry K."/>
            <person name="Bills G."/>
            <person name="Bluhm B.H."/>
            <person name="Cannon C."/>
            <person name="Castanera R."/>
            <person name="Culley D.E."/>
            <person name="Daum C."/>
            <person name="Ezra D."/>
            <person name="Gonzalez J.B."/>
            <person name="Henrissat B."/>
            <person name="Kuo A."/>
            <person name="Liang C."/>
            <person name="Lipzen A."/>
            <person name="Lutzoni F."/>
            <person name="Magnuson J."/>
            <person name="Mondo S."/>
            <person name="Nolan M."/>
            <person name="Ohm R."/>
            <person name="Pangilinan J."/>
            <person name="Park H.-J."/>
            <person name="Ramirez L."/>
            <person name="Alfaro M."/>
            <person name="Sun H."/>
            <person name="Tritt A."/>
            <person name="Yoshinaga Y."/>
            <person name="Zwiers L.-H."/>
            <person name="Turgeon B.G."/>
            <person name="Goodwin S.B."/>
            <person name="Spatafora J.W."/>
            <person name="Crous P.W."/>
            <person name="Grigoriev I.V."/>
        </authorList>
    </citation>
    <scope>NUCLEOTIDE SEQUENCE</scope>
    <source>
        <strain evidence="2">CBS 394.84</strain>
    </source>
</reference>
<dbReference type="EMBL" id="ML976615">
    <property type="protein sequence ID" value="KAF1847478.1"/>
    <property type="molecule type" value="Genomic_DNA"/>
</dbReference>
<dbReference type="Proteomes" id="UP000800039">
    <property type="component" value="Unassembled WGS sequence"/>
</dbReference>
<feature type="compositionally biased region" description="Polar residues" evidence="1">
    <location>
        <begin position="15"/>
        <end position="24"/>
    </location>
</feature>
<gene>
    <name evidence="2" type="ORF">K460DRAFT_414222</name>
</gene>
<sequence length="84" mass="9110">MWYQLYVGVGQSLLRTSPYSSSGSRGKDASYDEKDSGILSMSPNVTAPQNGQRWRFKSITAINNDKYSSINLVGAVVATSSNLS</sequence>
<dbReference type="AlphaFoldDB" id="A0A9P4LAG8"/>
<dbReference type="OrthoDB" id="4158815at2759"/>
<organism evidence="2 3">
    <name type="scientific">Cucurbitaria berberidis CBS 394.84</name>
    <dbReference type="NCBI Taxonomy" id="1168544"/>
    <lineage>
        <taxon>Eukaryota</taxon>
        <taxon>Fungi</taxon>
        <taxon>Dikarya</taxon>
        <taxon>Ascomycota</taxon>
        <taxon>Pezizomycotina</taxon>
        <taxon>Dothideomycetes</taxon>
        <taxon>Pleosporomycetidae</taxon>
        <taxon>Pleosporales</taxon>
        <taxon>Pleosporineae</taxon>
        <taxon>Cucurbitariaceae</taxon>
        <taxon>Cucurbitaria</taxon>
    </lineage>
</organism>